<feature type="region of interest" description="Disordered" evidence="1">
    <location>
        <begin position="79"/>
        <end position="105"/>
    </location>
</feature>
<protein>
    <submittedName>
        <fullName evidence="2">Uncharacterized protein</fullName>
    </submittedName>
</protein>
<dbReference type="AlphaFoldDB" id="A0A2A2K2H8"/>
<accession>A0A2A2K2H8</accession>
<evidence type="ECO:0000313" key="2">
    <source>
        <dbReference type="EMBL" id="PAV68092.1"/>
    </source>
</evidence>
<proteinExistence type="predicted"/>
<gene>
    <name evidence="2" type="ORF">WR25_05690</name>
</gene>
<dbReference type="EMBL" id="LIAE01009818">
    <property type="protein sequence ID" value="PAV68092.1"/>
    <property type="molecule type" value="Genomic_DNA"/>
</dbReference>
<reference evidence="2 3" key="1">
    <citation type="journal article" date="2017" name="Curr. Biol.">
        <title>Genome architecture and evolution of a unichromosomal asexual nematode.</title>
        <authorList>
            <person name="Fradin H."/>
            <person name="Zegar C."/>
            <person name="Gutwein M."/>
            <person name="Lucas J."/>
            <person name="Kovtun M."/>
            <person name="Corcoran D."/>
            <person name="Baugh L.R."/>
            <person name="Kiontke K."/>
            <person name="Gunsalus K."/>
            <person name="Fitch D.H."/>
            <person name="Piano F."/>
        </authorList>
    </citation>
    <scope>NUCLEOTIDE SEQUENCE [LARGE SCALE GENOMIC DNA]</scope>
    <source>
        <strain evidence="2">PF1309</strain>
    </source>
</reference>
<comment type="caution">
    <text evidence="2">The sequence shown here is derived from an EMBL/GenBank/DDBJ whole genome shotgun (WGS) entry which is preliminary data.</text>
</comment>
<organism evidence="2 3">
    <name type="scientific">Diploscapter pachys</name>
    <dbReference type="NCBI Taxonomy" id="2018661"/>
    <lineage>
        <taxon>Eukaryota</taxon>
        <taxon>Metazoa</taxon>
        <taxon>Ecdysozoa</taxon>
        <taxon>Nematoda</taxon>
        <taxon>Chromadorea</taxon>
        <taxon>Rhabditida</taxon>
        <taxon>Rhabditina</taxon>
        <taxon>Rhabditomorpha</taxon>
        <taxon>Rhabditoidea</taxon>
        <taxon>Rhabditidae</taxon>
        <taxon>Diploscapter</taxon>
    </lineage>
</organism>
<keyword evidence="3" id="KW-1185">Reference proteome</keyword>
<name>A0A2A2K2H8_9BILA</name>
<evidence type="ECO:0000256" key="1">
    <source>
        <dbReference type="SAM" id="MobiDB-lite"/>
    </source>
</evidence>
<sequence length="144" mass="15987">MGVFRCKPIFGHPDRQSRRCRQPRRDGAVRPRVAEAESAAVEVQDRTRVQRAHRIALRLRGAITSIRKPFTSALRRVTPFTPGIRPDSSATTPRWIATGKGGPISGRNAALRNRRSDCAVARSTIPDGGNRVTAPDRADRLWNV</sequence>
<evidence type="ECO:0000313" key="3">
    <source>
        <dbReference type="Proteomes" id="UP000218231"/>
    </source>
</evidence>
<dbReference type="Proteomes" id="UP000218231">
    <property type="component" value="Unassembled WGS sequence"/>
</dbReference>